<reference evidence="1 2" key="1">
    <citation type="submission" date="2020-01" db="EMBL/GenBank/DDBJ databases">
        <title>Identification and distribution of gene clusters putatively required for synthesis of sphingolipid metabolism inhibitors in phylogenetically diverse species of the filamentous fungus Fusarium.</title>
        <authorList>
            <person name="Kim H.-S."/>
            <person name="Busman M."/>
            <person name="Brown D.W."/>
            <person name="Divon H."/>
            <person name="Uhlig S."/>
            <person name="Proctor R.H."/>
        </authorList>
    </citation>
    <scope>NUCLEOTIDE SEQUENCE [LARGE SCALE GENOMIC DNA]</scope>
    <source>
        <strain evidence="1 2">NRRL 20459</strain>
    </source>
</reference>
<dbReference type="EMBL" id="JAADYS010002053">
    <property type="protein sequence ID" value="KAF4459943.1"/>
    <property type="molecule type" value="Genomic_DNA"/>
</dbReference>
<gene>
    <name evidence="1" type="ORF">FALBO_13289</name>
</gene>
<evidence type="ECO:0000313" key="1">
    <source>
        <dbReference type="EMBL" id="KAF4459943.1"/>
    </source>
</evidence>
<protein>
    <recommendedName>
        <fullName evidence="3">F-box domain-containing protein</fullName>
    </recommendedName>
</protein>
<comment type="caution">
    <text evidence="1">The sequence shown here is derived from an EMBL/GenBank/DDBJ whole genome shotgun (WGS) entry which is preliminary data.</text>
</comment>
<organism evidence="1 2">
    <name type="scientific">Fusarium albosuccineum</name>
    <dbReference type="NCBI Taxonomy" id="1237068"/>
    <lineage>
        <taxon>Eukaryota</taxon>
        <taxon>Fungi</taxon>
        <taxon>Dikarya</taxon>
        <taxon>Ascomycota</taxon>
        <taxon>Pezizomycotina</taxon>
        <taxon>Sordariomycetes</taxon>
        <taxon>Hypocreomycetidae</taxon>
        <taxon>Hypocreales</taxon>
        <taxon>Nectriaceae</taxon>
        <taxon>Fusarium</taxon>
        <taxon>Fusarium decemcellulare species complex</taxon>
    </lineage>
</organism>
<accession>A0A8H4L2J5</accession>
<evidence type="ECO:0008006" key="3">
    <source>
        <dbReference type="Google" id="ProtNLM"/>
    </source>
</evidence>
<dbReference type="Proteomes" id="UP000554235">
    <property type="component" value="Unassembled WGS sequence"/>
</dbReference>
<keyword evidence="2" id="KW-1185">Reference proteome</keyword>
<dbReference type="OrthoDB" id="3644718at2759"/>
<dbReference type="AlphaFoldDB" id="A0A8H4L2J5"/>
<evidence type="ECO:0000313" key="2">
    <source>
        <dbReference type="Proteomes" id="UP000554235"/>
    </source>
</evidence>
<proteinExistence type="predicted"/>
<name>A0A8H4L2J5_9HYPO</name>
<sequence length="470" mass="53603">MSTPGLLRLPAESITEIINLSHPSVHFNLACTCRQLAQYSEFILQRHRAMHLQYEVVSDLYPTTIPALLRNASEDPFDSWHIRSLELWRTREDYTEWENPLEETGLLPVLLLEHELHLCVRQLRRAHMWSNELMEARSLLEAGCDSPLKVALVISCPRLTSLTYNFTDGDSPKTLKWLALAIRKSCQGGSWFGGLASLRDVSIGVYSGTALDAPEGTTNQRCCDLFTAVFKLPKIRSVYFRGMTNHHDEAWTRSAFLPGSSAVEHIFLDEVSSDINSRFRERMLWAPKALKSLTIRGPSGSGSLLEDVDDFVRWACTHAKTIESIMLYNAAGARSFGYKLFHVDRILSELPSLRLISGDMQNFITKDLFRTCSMFERQYLKYTWKNSAHLHRCYKHVLQAFPESLEVLVLSNEDPLHDCQVDMIEDILIVMVQCERYAALKAVYIEETCGKHVKSLMYRGNNFKMLAGIG</sequence>